<comment type="cofactor">
    <cofactor evidence="1 4 5">
        <name>pyridoxal 5'-phosphate</name>
        <dbReference type="ChEBI" id="CHEBI:597326"/>
    </cofactor>
</comment>
<gene>
    <name evidence="8" type="ORF">AZI86_02770</name>
</gene>
<dbReference type="InterPro" id="IPR029066">
    <property type="entry name" value="PLP-binding_barrel"/>
</dbReference>
<dbReference type="NCBIfam" id="TIGR00492">
    <property type="entry name" value="alr"/>
    <property type="match status" value="1"/>
</dbReference>
<dbReference type="Proteomes" id="UP000075320">
    <property type="component" value="Unassembled WGS sequence"/>
</dbReference>
<dbReference type="AlphaFoldDB" id="A0A150WNY8"/>
<evidence type="ECO:0000256" key="4">
    <source>
        <dbReference type="HAMAP-Rule" id="MF_01201"/>
    </source>
</evidence>
<dbReference type="OrthoDB" id="5297419at2"/>
<sequence length="390" mass="43398">MEMYRRTYAEINLSHLAYNIRAIQKAFPQVGFLCPMVKANAYGHGDVRLGLYLEGLGIRHMGVCLIEEGILLRKSGVNAEILVFRGFDFDGAQKIAEYAMTPVVSSWDHIDHLEALESNSPIGIHLKFDTGMNRLGFRPEEGQKLFDRLWQNKKIRLKALVTHLFNGEDAADENGKSAGQLKALNQLAHIFKPFNIFCHALNSSGIISAMSLQKAKPGPQHPLMLQNWGLRPGLMIYGYNPLADKSIVDLKPVMTLKAQVNTYRRLKAGETVSYGGTWKANRDSVIAVVPIGYADGYHRILSNKSHVLFAGKRVPVVGNVCMDYLMLDVTDVVQNKDLKEFKDQEAVLFGQDHGATLSPEELATQAQSITWEMLTSVGERVPRVYVGGGQ</sequence>
<dbReference type="SUPFAM" id="SSF50621">
    <property type="entry name" value="Alanine racemase C-terminal domain-like"/>
    <property type="match status" value="1"/>
</dbReference>
<dbReference type="PRINTS" id="PR00992">
    <property type="entry name" value="ALARACEMASE"/>
</dbReference>
<evidence type="ECO:0000256" key="1">
    <source>
        <dbReference type="ARBA" id="ARBA00001933"/>
    </source>
</evidence>
<evidence type="ECO:0000313" key="8">
    <source>
        <dbReference type="EMBL" id="KYG66009.1"/>
    </source>
</evidence>
<dbReference type="CDD" id="cd00430">
    <property type="entry name" value="PLPDE_III_AR"/>
    <property type="match status" value="1"/>
</dbReference>
<dbReference type="PANTHER" id="PTHR30511">
    <property type="entry name" value="ALANINE RACEMASE"/>
    <property type="match status" value="1"/>
</dbReference>
<dbReference type="EC" id="5.1.1.1" evidence="4"/>
<keyword evidence="9" id="KW-1185">Reference proteome</keyword>
<accession>A0A150WNY8</accession>
<protein>
    <recommendedName>
        <fullName evidence="4">Alanine racemase</fullName>
        <ecNumber evidence="4">5.1.1.1</ecNumber>
    </recommendedName>
</protein>
<feature type="active site" description="Proton acceptor; specific for D-alanine" evidence="4">
    <location>
        <position position="38"/>
    </location>
</feature>
<evidence type="ECO:0000259" key="7">
    <source>
        <dbReference type="SMART" id="SM01005"/>
    </source>
</evidence>
<dbReference type="SMART" id="SM01005">
    <property type="entry name" value="Ala_racemase_C"/>
    <property type="match status" value="1"/>
</dbReference>
<feature type="modified residue" description="N6-(pyridoxal phosphate)lysine" evidence="4 5">
    <location>
        <position position="38"/>
    </location>
</feature>
<dbReference type="Gene3D" id="2.40.37.10">
    <property type="entry name" value="Lyase, Ornithine Decarboxylase, Chain A, domain 1"/>
    <property type="match status" value="1"/>
</dbReference>
<dbReference type="EMBL" id="LUKE01000001">
    <property type="protein sequence ID" value="KYG66009.1"/>
    <property type="molecule type" value="Genomic_DNA"/>
</dbReference>
<dbReference type="SUPFAM" id="SSF51419">
    <property type="entry name" value="PLP-binding barrel"/>
    <property type="match status" value="1"/>
</dbReference>
<dbReference type="GO" id="GO:0030632">
    <property type="term" value="P:D-alanine biosynthetic process"/>
    <property type="evidence" value="ECO:0007669"/>
    <property type="project" value="UniProtKB-UniRule"/>
</dbReference>
<comment type="pathway">
    <text evidence="4">Amino-acid biosynthesis; D-alanine biosynthesis; D-alanine from L-alanine: step 1/1.</text>
</comment>
<keyword evidence="2 4" id="KW-0663">Pyridoxal phosphate</keyword>
<feature type="active site" description="Proton acceptor; specific for L-alanine" evidence="4">
    <location>
        <position position="274"/>
    </location>
</feature>
<dbReference type="GO" id="GO:0005829">
    <property type="term" value="C:cytosol"/>
    <property type="evidence" value="ECO:0007669"/>
    <property type="project" value="TreeGrafter"/>
</dbReference>
<dbReference type="GO" id="GO:0030170">
    <property type="term" value="F:pyridoxal phosphate binding"/>
    <property type="evidence" value="ECO:0007669"/>
    <property type="project" value="UniProtKB-UniRule"/>
</dbReference>
<dbReference type="Pfam" id="PF01168">
    <property type="entry name" value="Ala_racemase_N"/>
    <property type="match status" value="1"/>
</dbReference>
<evidence type="ECO:0000256" key="2">
    <source>
        <dbReference type="ARBA" id="ARBA00022898"/>
    </source>
</evidence>
<comment type="function">
    <text evidence="4">Catalyzes the interconversion of L-alanine and D-alanine. May also act on other amino acids.</text>
</comment>
<dbReference type="Pfam" id="PF00842">
    <property type="entry name" value="Ala_racemase_C"/>
    <property type="match status" value="1"/>
</dbReference>
<dbReference type="GO" id="GO:0008784">
    <property type="term" value="F:alanine racemase activity"/>
    <property type="evidence" value="ECO:0007669"/>
    <property type="project" value="UniProtKB-UniRule"/>
</dbReference>
<dbReference type="RefSeq" id="WP_061833575.1">
    <property type="nucleotide sequence ID" value="NZ_LUKE01000001.1"/>
</dbReference>
<comment type="similarity">
    <text evidence="4">Belongs to the alanine racemase family.</text>
</comment>
<reference evidence="8 9" key="1">
    <citation type="submission" date="2016-03" db="EMBL/GenBank/DDBJ databases">
        <authorList>
            <person name="Ploux O."/>
        </authorList>
    </citation>
    <scope>NUCLEOTIDE SEQUENCE [LARGE SCALE GENOMIC DNA]</scope>
    <source>
        <strain evidence="8 9">R0</strain>
    </source>
</reference>
<feature type="binding site" evidence="4 6">
    <location>
        <position position="134"/>
    </location>
    <ligand>
        <name>substrate</name>
    </ligand>
</feature>
<proteinExistence type="inferred from homology"/>
<dbReference type="InterPro" id="IPR011079">
    <property type="entry name" value="Ala_racemase_C"/>
</dbReference>
<feature type="domain" description="Alanine racemase C-terminal" evidence="7">
    <location>
        <begin position="253"/>
        <end position="386"/>
    </location>
</feature>
<evidence type="ECO:0000256" key="3">
    <source>
        <dbReference type="ARBA" id="ARBA00023235"/>
    </source>
</evidence>
<evidence type="ECO:0000313" key="9">
    <source>
        <dbReference type="Proteomes" id="UP000075320"/>
    </source>
</evidence>
<evidence type="ECO:0000256" key="6">
    <source>
        <dbReference type="PIRSR" id="PIRSR600821-52"/>
    </source>
</evidence>
<dbReference type="InterPro" id="IPR001608">
    <property type="entry name" value="Ala_racemase_N"/>
</dbReference>
<evidence type="ECO:0000256" key="5">
    <source>
        <dbReference type="PIRSR" id="PIRSR600821-50"/>
    </source>
</evidence>
<keyword evidence="3 4" id="KW-0413">Isomerase</keyword>
<comment type="caution">
    <text evidence="8">The sequence shown here is derived from an EMBL/GenBank/DDBJ whole genome shotgun (WGS) entry which is preliminary data.</text>
</comment>
<dbReference type="InterPro" id="IPR000821">
    <property type="entry name" value="Ala_racemase"/>
</dbReference>
<organism evidence="8 9">
    <name type="scientific">Bdellovibrio bacteriovorus</name>
    <dbReference type="NCBI Taxonomy" id="959"/>
    <lineage>
        <taxon>Bacteria</taxon>
        <taxon>Pseudomonadati</taxon>
        <taxon>Bdellovibrionota</taxon>
        <taxon>Bdellovibrionia</taxon>
        <taxon>Bdellovibrionales</taxon>
        <taxon>Pseudobdellovibrionaceae</taxon>
        <taxon>Bdellovibrio</taxon>
    </lineage>
</organism>
<dbReference type="HAMAP" id="MF_01201">
    <property type="entry name" value="Ala_racemase"/>
    <property type="match status" value="1"/>
</dbReference>
<dbReference type="Gene3D" id="3.20.20.10">
    <property type="entry name" value="Alanine racemase"/>
    <property type="match status" value="1"/>
</dbReference>
<dbReference type="PANTHER" id="PTHR30511:SF0">
    <property type="entry name" value="ALANINE RACEMASE, CATABOLIC-RELATED"/>
    <property type="match status" value="1"/>
</dbReference>
<feature type="binding site" evidence="4 6">
    <location>
        <position position="322"/>
    </location>
    <ligand>
        <name>substrate</name>
    </ligand>
</feature>
<dbReference type="UniPathway" id="UPA00042">
    <property type="reaction ID" value="UER00497"/>
</dbReference>
<name>A0A150WNY8_BDEBC</name>
<comment type="catalytic activity">
    <reaction evidence="4">
        <text>L-alanine = D-alanine</text>
        <dbReference type="Rhea" id="RHEA:20249"/>
        <dbReference type="ChEBI" id="CHEBI:57416"/>
        <dbReference type="ChEBI" id="CHEBI:57972"/>
        <dbReference type="EC" id="5.1.1.1"/>
    </reaction>
</comment>
<dbReference type="InterPro" id="IPR009006">
    <property type="entry name" value="Ala_racemase/Decarboxylase_C"/>
</dbReference>